<gene>
    <name evidence="8" type="primary">ndhI</name>
    <name evidence="8" type="ORF">DPRO_2794</name>
</gene>
<organism evidence="8 9">
    <name type="scientific">Pseudodesulfovibrio profundus</name>
    <dbReference type="NCBI Taxonomy" id="57320"/>
    <lineage>
        <taxon>Bacteria</taxon>
        <taxon>Pseudomonadati</taxon>
        <taxon>Thermodesulfobacteriota</taxon>
        <taxon>Desulfovibrionia</taxon>
        <taxon>Desulfovibrionales</taxon>
        <taxon>Desulfovibrionaceae</taxon>
    </lineage>
</organism>
<dbReference type="InterPro" id="IPR010226">
    <property type="entry name" value="NADH_quinone_OxRdtase_chainI"/>
</dbReference>
<dbReference type="GO" id="GO:0051539">
    <property type="term" value="F:4 iron, 4 sulfur cluster binding"/>
    <property type="evidence" value="ECO:0007669"/>
    <property type="project" value="UniProtKB-KW"/>
</dbReference>
<dbReference type="OrthoDB" id="9808559at2"/>
<dbReference type="Proteomes" id="UP000219215">
    <property type="component" value="Chromosome DPRO"/>
</dbReference>
<keyword evidence="4" id="KW-0408">Iron</keyword>
<dbReference type="RefSeq" id="WP_097012538.1">
    <property type="nucleotide sequence ID" value="NZ_LT907975.1"/>
</dbReference>
<evidence type="ECO:0000313" key="9">
    <source>
        <dbReference type="Proteomes" id="UP000219215"/>
    </source>
</evidence>
<evidence type="ECO:0000256" key="5">
    <source>
        <dbReference type="ARBA" id="ARBA00023014"/>
    </source>
</evidence>
<feature type="region of interest" description="Disordered" evidence="6">
    <location>
        <begin position="99"/>
        <end position="152"/>
    </location>
</feature>
<keyword evidence="2" id="KW-0479">Metal-binding</keyword>
<dbReference type="GO" id="GO:0016651">
    <property type="term" value="F:oxidoreductase activity, acting on NAD(P)H"/>
    <property type="evidence" value="ECO:0007669"/>
    <property type="project" value="InterPro"/>
</dbReference>
<dbReference type="KEGG" id="pprf:DPRO_2794"/>
<feature type="compositionally biased region" description="Basic residues" evidence="6">
    <location>
        <begin position="143"/>
        <end position="152"/>
    </location>
</feature>
<keyword evidence="3" id="KW-0677">Repeat</keyword>
<feature type="compositionally biased region" description="Basic and acidic residues" evidence="6">
    <location>
        <begin position="124"/>
        <end position="142"/>
    </location>
</feature>
<name>A0A2C8FAX6_9BACT</name>
<evidence type="ECO:0000256" key="6">
    <source>
        <dbReference type="SAM" id="MobiDB-lite"/>
    </source>
</evidence>
<evidence type="ECO:0000256" key="3">
    <source>
        <dbReference type="ARBA" id="ARBA00022737"/>
    </source>
</evidence>
<reference evidence="9" key="1">
    <citation type="submission" date="2017-09" db="EMBL/GenBank/DDBJ databases">
        <authorList>
            <person name="Regsiter A."/>
            <person name="William W."/>
        </authorList>
    </citation>
    <scope>NUCLEOTIDE SEQUENCE [LARGE SCALE GENOMIC DNA]</scope>
    <source>
        <strain evidence="9">500-1</strain>
    </source>
</reference>
<proteinExistence type="predicted"/>
<protein>
    <submittedName>
        <fullName evidence="8">NAD(P)H-quinone oxidoreductase subunit I</fullName>
        <ecNumber evidence="8">1.6.5.-</ecNumber>
    </submittedName>
</protein>
<dbReference type="SUPFAM" id="SSF54862">
    <property type="entry name" value="4Fe-4S ferredoxins"/>
    <property type="match status" value="1"/>
</dbReference>
<evidence type="ECO:0000256" key="2">
    <source>
        <dbReference type="ARBA" id="ARBA00022723"/>
    </source>
</evidence>
<dbReference type="PROSITE" id="PS51379">
    <property type="entry name" value="4FE4S_FER_2"/>
    <property type="match status" value="2"/>
</dbReference>
<dbReference type="GO" id="GO:0016020">
    <property type="term" value="C:membrane"/>
    <property type="evidence" value="ECO:0007669"/>
    <property type="project" value="InterPro"/>
</dbReference>
<evidence type="ECO:0000259" key="7">
    <source>
        <dbReference type="PROSITE" id="PS51379"/>
    </source>
</evidence>
<evidence type="ECO:0000256" key="4">
    <source>
        <dbReference type="ARBA" id="ARBA00023004"/>
    </source>
</evidence>
<dbReference type="Gene3D" id="3.30.70.3270">
    <property type="match status" value="1"/>
</dbReference>
<dbReference type="EMBL" id="LT907975">
    <property type="protein sequence ID" value="SOB59704.1"/>
    <property type="molecule type" value="Genomic_DNA"/>
</dbReference>
<keyword evidence="8" id="KW-0560">Oxidoreductase</keyword>
<dbReference type="InterPro" id="IPR017896">
    <property type="entry name" value="4Fe4S_Fe-S-bd"/>
</dbReference>
<accession>A0A2C8FAX6</accession>
<sequence>MLFTPTVVKNLLKKPATRNYPFEVREPFANYRGELIIDVDKCIFCGMCERKCPSQCITVDKKAGTWACDPHACVYCGVCRDHCPTKCLDMKDVHRKPMTERITWVEQGTPPKPKKKKAAPKQEAAPEKEAAPAKEEKAEKKPAAKKKADSKK</sequence>
<dbReference type="EC" id="1.6.5.-" evidence="8"/>
<dbReference type="PANTHER" id="PTHR10849">
    <property type="entry name" value="NADH DEHYDROGENASE UBIQUINONE IRON-SULFUR PROTEIN 8, MITOCHONDRIAL"/>
    <property type="match status" value="1"/>
</dbReference>
<feature type="domain" description="4Fe-4S ferredoxin-type" evidence="7">
    <location>
        <begin position="64"/>
        <end position="93"/>
    </location>
</feature>
<dbReference type="AlphaFoldDB" id="A0A2C8FAX6"/>
<evidence type="ECO:0000256" key="1">
    <source>
        <dbReference type="ARBA" id="ARBA00022485"/>
    </source>
</evidence>
<keyword evidence="5" id="KW-0411">Iron-sulfur</keyword>
<dbReference type="PROSITE" id="PS00198">
    <property type="entry name" value="4FE4S_FER_1"/>
    <property type="match status" value="2"/>
</dbReference>
<dbReference type="Pfam" id="PF12838">
    <property type="entry name" value="Fer4_7"/>
    <property type="match status" value="1"/>
</dbReference>
<feature type="domain" description="4Fe-4S ferredoxin-type" evidence="7">
    <location>
        <begin position="33"/>
        <end position="62"/>
    </location>
</feature>
<dbReference type="GO" id="GO:0046872">
    <property type="term" value="F:metal ion binding"/>
    <property type="evidence" value="ECO:0007669"/>
    <property type="project" value="UniProtKB-KW"/>
</dbReference>
<evidence type="ECO:0000313" key="8">
    <source>
        <dbReference type="EMBL" id="SOB59704.1"/>
    </source>
</evidence>
<keyword evidence="1" id="KW-0004">4Fe-4S</keyword>
<dbReference type="InterPro" id="IPR017900">
    <property type="entry name" value="4Fe4S_Fe_S_CS"/>
</dbReference>
<keyword evidence="9" id="KW-1185">Reference proteome</keyword>